<reference evidence="7" key="1">
    <citation type="submission" date="2022-10" db="EMBL/GenBank/DDBJ databases">
        <title>Puccinia triticina Genome sequencing and assembly.</title>
        <authorList>
            <person name="Li C."/>
        </authorList>
    </citation>
    <scope>NUCLEOTIDE SEQUENCE</scope>
    <source>
        <strain evidence="7">Pt15</strain>
    </source>
</reference>
<evidence type="ECO:0000256" key="1">
    <source>
        <dbReference type="ARBA" id="ARBA00004123"/>
    </source>
</evidence>
<keyword evidence="4" id="KW-0539">Nucleus</keyword>
<accession>A0ABY7D667</accession>
<protein>
    <recommendedName>
        <fullName evidence="6">Zinc-finger domain-containing protein</fullName>
    </recommendedName>
</protein>
<feature type="compositionally biased region" description="Polar residues" evidence="5">
    <location>
        <begin position="8"/>
        <end position="29"/>
    </location>
</feature>
<evidence type="ECO:0000313" key="8">
    <source>
        <dbReference type="Proteomes" id="UP001164743"/>
    </source>
</evidence>
<name>A0ABY7D667_9BASI</name>
<keyword evidence="2" id="KW-0805">Transcription regulation</keyword>
<feature type="region of interest" description="Disordered" evidence="5">
    <location>
        <begin position="412"/>
        <end position="458"/>
    </location>
</feature>
<dbReference type="Proteomes" id="UP001164743">
    <property type="component" value="Chromosome 17A"/>
</dbReference>
<feature type="region of interest" description="Disordered" evidence="5">
    <location>
        <begin position="1"/>
        <end position="88"/>
    </location>
</feature>
<comment type="subcellular location">
    <subcellularLocation>
        <location evidence="1">Nucleus</location>
    </subcellularLocation>
</comment>
<organism evidence="7 8">
    <name type="scientific">Puccinia triticina</name>
    <dbReference type="NCBI Taxonomy" id="208348"/>
    <lineage>
        <taxon>Eukaryota</taxon>
        <taxon>Fungi</taxon>
        <taxon>Dikarya</taxon>
        <taxon>Basidiomycota</taxon>
        <taxon>Pucciniomycotina</taxon>
        <taxon>Pucciniomycetes</taxon>
        <taxon>Pucciniales</taxon>
        <taxon>Pucciniaceae</taxon>
        <taxon>Puccinia</taxon>
    </lineage>
</organism>
<feature type="region of interest" description="Disordered" evidence="5">
    <location>
        <begin position="337"/>
        <end position="357"/>
    </location>
</feature>
<dbReference type="EMBL" id="CP110437">
    <property type="protein sequence ID" value="WAQ92725.1"/>
    <property type="molecule type" value="Genomic_DNA"/>
</dbReference>
<feature type="compositionally biased region" description="Basic residues" evidence="5">
    <location>
        <begin position="440"/>
        <end position="449"/>
    </location>
</feature>
<evidence type="ECO:0000256" key="4">
    <source>
        <dbReference type="ARBA" id="ARBA00023242"/>
    </source>
</evidence>
<feature type="domain" description="Zinc-finger" evidence="6">
    <location>
        <begin position="255"/>
        <end position="294"/>
    </location>
</feature>
<feature type="compositionally biased region" description="Polar residues" evidence="5">
    <location>
        <begin position="142"/>
        <end position="156"/>
    </location>
</feature>
<gene>
    <name evidence="7" type="ORF">PtA15_17A207</name>
</gene>
<dbReference type="Pfam" id="PF10497">
    <property type="entry name" value="zf-4CXXC_R1"/>
    <property type="match status" value="1"/>
</dbReference>
<feature type="region of interest" description="Disordered" evidence="5">
    <location>
        <begin position="142"/>
        <end position="233"/>
    </location>
</feature>
<evidence type="ECO:0000313" key="7">
    <source>
        <dbReference type="EMBL" id="WAQ92725.1"/>
    </source>
</evidence>
<evidence type="ECO:0000256" key="3">
    <source>
        <dbReference type="ARBA" id="ARBA00023163"/>
    </source>
</evidence>
<keyword evidence="8" id="KW-1185">Reference proteome</keyword>
<proteinExistence type="predicted"/>
<feature type="region of interest" description="Disordered" evidence="5">
    <location>
        <begin position="238"/>
        <end position="257"/>
    </location>
</feature>
<dbReference type="GeneID" id="77805194"/>
<dbReference type="InterPro" id="IPR018866">
    <property type="entry name" value="Znf-4CXXC_R1"/>
</dbReference>
<sequence length="593" mass="63475">MLPGPSSKLCSNESILASPETGVTANSSGDEALEPYALHSDDSDDQDAPPNTPGTSIHAQAPKPPRSNIRPINPPETNSPGIIFMRETPDNHGEVEIRGPVNVDKIFGDGSSRAAAARRILRNISWSADEQLLEPVPISATDNVTSLRSPSPTRASPSIPATPACVGEPSATRGHCPIGLSSHTSPTDLEPAERSQTKMCPSLLRSESSSSSDLSSLPSTPPPPPDRSRKNDFLKRQQNPIPPVATEPDETGQYESSSCHQCRAKTTRPKMICDQSQNPNCIIRVCNRCLITRDSYDGVPELRPPIFEFGKKKELLKKKQIQKKTILSKPSGYGTGLCDSAQAKRERPSAAPPAARKRMKKHEATALDDIVCLDQPPQNSAGSSSRIAPVKRYILPAGVDSFQLPANMYSHSSQRSTAIQVGPATSRASMARDSAAPKPGRGRPRKAKPCGKQLVNQTLPPQAQAKIEHGMDNTLMNQLLQSNNRLAEAASGMASILQNQENPPDSTTSEDSLFELARPSRCASITAPYGLNAVLVRGRIGTLLTISAAFFIRTLAGISTPSLSLIGTNGSVIDPMERPAKVRTTGSDSGRLL</sequence>
<feature type="compositionally biased region" description="Low complexity" evidence="5">
    <location>
        <begin position="201"/>
        <end position="218"/>
    </location>
</feature>
<evidence type="ECO:0000259" key="6">
    <source>
        <dbReference type="Pfam" id="PF10497"/>
    </source>
</evidence>
<evidence type="ECO:0000256" key="2">
    <source>
        <dbReference type="ARBA" id="ARBA00023015"/>
    </source>
</evidence>
<dbReference type="RefSeq" id="XP_053028280.1">
    <property type="nucleotide sequence ID" value="XM_053164299.1"/>
</dbReference>
<keyword evidence="3" id="KW-0804">Transcription</keyword>
<evidence type="ECO:0000256" key="5">
    <source>
        <dbReference type="SAM" id="MobiDB-lite"/>
    </source>
</evidence>